<gene>
    <name evidence="3" type="ORF">IPOD504_LOCUS50</name>
</gene>
<reference evidence="3" key="1">
    <citation type="submission" date="2022-03" db="EMBL/GenBank/DDBJ databases">
        <authorList>
            <person name="Martin H S."/>
        </authorList>
    </citation>
    <scope>NUCLEOTIDE SEQUENCE</scope>
</reference>
<dbReference type="Proteomes" id="UP000837857">
    <property type="component" value="Chromosome 1"/>
</dbReference>
<keyword evidence="2" id="KW-0732">Signal</keyword>
<evidence type="ECO:0000313" key="4">
    <source>
        <dbReference type="Proteomes" id="UP000837857"/>
    </source>
</evidence>
<feature type="compositionally biased region" description="Low complexity" evidence="1">
    <location>
        <begin position="142"/>
        <end position="183"/>
    </location>
</feature>
<feature type="chain" id="PRO_5046216414" evidence="2">
    <location>
        <begin position="25"/>
        <end position="372"/>
    </location>
</feature>
<dbReference type="EMBL" id="OW152813">
    <property type="protein sequence ID" value="CAH2034261.1"/>
    <property type="molecule type" value="Genomic_DNA"/>
</dbReference>
<evidence type="ECO:0000256" key="2">
    <source>
        <dbReference type="SAM" id="SignalP"/>
    </source>
</evidence>
<feature type="compositionally biased region" description="Basic and acidic residues" evidence="1">
    <location>
        <begin position="104"/>
        <end position="118"/>
    </location>
</feature>
<sequence length="372" mass="39658">MRRAGWCSLAAAAAIAAIAATAAAATVGNGAGGGSSDESLRQALVLVEILKSGILRKSHHAMPATPLSLADYAGYRLWPPPYAPLFHSKGLPFRRTNDANGGEHAGRRLGKDAPRQMDYEDQFGPQPGGDGASAQEVATEGSTSQQTDSQMTQKPAQSSTTQTADTKSTQTTVSETKAATTTEATTKSFIKETNKTTEKENTKAPVKLTTFNTETSRTPTQIKTKKHMKLNTIPKAKKRENFKVTSKVSTANPGDVIRLKYKKDGAPSADVHGNADGGVPEIAQAALELQREAADTGDLVEHRCPNRARTSPEIAQTSCPGGDCEVPLATSRRYKGSTRVYLSRSSRPPVPLPANNAFCYTDPDSPLCRTFI</sequence>
<feature type="region of interest" description="Disordered" evidence="1">
    <location>
        <begin position="94"/>
        <end position="183"/>
    </location>
</feature>
<feature type="non-terminal residue" evidence="3">
    <location>
        <position position="372"/>
    </location>
</feature>
<name>A0ABN8HM97_9NEOP</name>
<organism evidence="3 4">
    <name type="scientific">Iphiclides podalirius</name>
    <name type="common">scarce swallowtail</name>
    <dbReference type="NCBI Taxonomy" id="110791"/>
    <lineage>
        <taxon>Eukaryota</taxon>
        <taxon>Metazoa</taxon>
        <taxon>Ecdysozoa</taxon>
        <taxon>Arthropoda</taxon>
        <taxon>Hexapoda</taxon>
        <taxon>Insecta</taxon>
        <taxon>Pterygota</taxon>
        <taxon>Neoptera</taxon>
        <taxon>Endopterygota</taxon>
        <taxon>Lepidoptera</taxon>
        <taxon>Glossata</taxon>
        <taxon>Ditrysia</taxon>
        <taxon>Papilionoidea</taxon>
        <taxon>Papilionidae</taxon>
        <taxon>Papilioninae</taxon>
        <taxon>Iphiclides</taxon>
    </lineage>
</organism>
<protein>
    <submittedName>
        <fullName evidence="3">Uncharacterized protein</fullName>
    </submittedName>
</protein>
<proteinExistence type="predicted"/>
<evidence type="ECO:0000313" key="3">
    <source>
        <dbReference type="EMBL" id="CAH2034261.1"/>
    </source>
</evidence>
<evidence type="ECO:0000256" key="1">
    <source>
        <dbReference type="SAM" id="MobiDB-lite"/>
    </source>
</evidence>
<accession>A0ABN8HM97</accession>
<feature type="signal peptide" evidence="2">
    <location>
        <begin position="1"/>
        <end position="24"/>
    </location>
</feature>
<keyword evidence="4" id="KW-1185">Reference proteome</keyword>